<dbReference type="OrthoDB" id="9955714at2"/>
<dbReference type="RefSeq" id="WP_097930459.1">
    <property type="nucleotide sequence ID" value="NZ_OCTN01000005.1"/>
</dbReference>
<keyword evidence="3" id="KW-1185">Reference proteome</keyword>
<sequence length="125" mass="13310">MTALTTRLRPLFGAALLGIASAPLMLALADNGQTHRGPQRAAHVELQNFQFSRVRAAMALTKRANNPGAIPVNIHTADPQAPGYVWRVTSDVQSAPSALEQYDSDPVRVAVYAPVQPNGAIALTQ</sequence>
<name>A0A2C9CTE6_9RHOB</name>
<dbReference type="EMBL" id="OCTN01000005">
    <property type="protein sequence ID" value="SOH94646.1"/>
    <property type="molecule type" value="Genomic_DNA"/>
</dbReference>
<keyword evidence="1" id="KW-0732">Signal</keyword>
<feature type="chain" id="PRO_5012406427" evidence="1">
    <location>
        <begin position="30"/>
        <end position="125"/>
    </location>
</feature>
<proteinExistence type="predicted"/>
<gene>
    <name evidence="2" type="ORF">SAMN06273572_10567</name>
</gene>
<organism evidence="2 3">
    <name type="scientific">Pontivivens marinum</name>
    <dbReference type="NCBI Taxonomy" id="1690039"/>
    <lineage>
        <taxon>Bacteria</taxon>
        <taxon>Pseudomonadati</taxon>
        <taxon>Pseudomonadota</taxon>
        <taxon>Alphaproteobacteria</taxon>
        <taxon>Rhodobacterales</taxon>
        <taxon>Paracoccaceae</taxon>
        <taxon>Pontivivens</taxon>
    </lineage>
</organism>
<dbReference type="AlphaFoldDB" id="A0A2C9CTE6"/>
<dbReference type="Proteomes" id="UP000220034">
    <property type="component" value="Unassembled WGS sequence"/>
</dbReference>
<evidence type="ECO:0000313" key="3">
    <source>
        <dbReference type="Proteomes" id="UP000220034"/>
    </source>
</evidence>
<evidence type="ECO:0000313" key="2">
    <source>
        <dbReference type="EMBL" id="SOH94646.1"/>
    </source>
</evidence>
<accession>A0A2C9CTE6</accession>
<evidence type="ECO:0000256" key="1">
    <source>
        <dbReference type="SAM" id="SignalP"/>
    </source>
</evidence>
<feature type="signal peptide" evidence="1">
    <location>
        <begin position="1"/>
        <end position="29"/>
    </location>
</feature>
<protein>
    <submittedName>
        <fullName evidence="2">Uncharacterized protein</fullName>
    </submittedName>
</protein>
<reference evidence="3" key="1">
    <citation type="submission" date="2017-09" db="EMBL/GenBank/DDBJ databases">
        <authorList>
            <person name="Varghese N."/>
            <person name="Submissions S."/>
        </authorList>
    </citation>
    <scope>NUCLEOTIDE SEQUENCE [LARGE SCALE GENOMIC DNA]</scope>
    <source>
        <strain evidence="3">C7</strain>
    </source>
</reference>